<evidence type="ECO:0000313" key="1">
    <source>
        <dbReference type="EMBL" id="TWU25506.1"/>
    </source>
</evidence>
<protein>
    <submittedName>
        <fullName evidence="1">Uncharacterized protein</fullName>
    </submittedName>
</protein>
<name>A0A5C6CQX0_9BACT</name>
<dbReference type="EMBL" id="SJPS01000004">
    <property type="protein sequence ID" value="TWU25506.1"/>
    <property type="molecule type" value="Genomic_DNA"/>
</dbReference>
<accession>A0A5C6CQX0</accession>
<sequence>MQPNSDTPDSLGITGDSRPNVPVFVCLVYVHQNEDATVTGRVANLAGIETSGSSEREVLGKLVREFKARVSTLFAAGQEIPWIDPPQAPSESEQVRSVPVHL</sequence>
<gene>
    <name evidence="1" type="ORF">Pla144_27110</name>
</gene>
<evidence type="ECO:0000313" key="2">
    <source>
        <dbReference type="Proteomes" id="UP000318437"/>
    </source>
</evidence>
<dbReference type="RefSeq" id="WP_146451111.1">
    <property type="nucleotide sequence ID" value="NZ_SJPS01000004.1"/>
</dbReference>
<dbReference type="AlphaFoldDB" id="A0A5C6CQX0"/>
<dbReference type="Proteomes" id="UP000318437">
    <property type="component" value="Unassembled WGS sequence"/>
</dbReference>
<comment type="caution">
    <text evidence="1">The sequence shown here is derived from an EMBL/GenBank/DDBJ whole genome shotgun (WGS) entry which is preliminary data.</text>
</comment>
<reference evidence="1 2" key="1">
    <citation type="submission" date="2019-02" db="EMBL/GenBank/DDBJ databases">
        <title>Deep-cultivation of Planctomycetes and their phenomic and genomic characterization uncovers novel biology.</title>
        <authorList>
            <person name="Wiegand S."/>
            <person name="Jogler M."/>
            <person name="Boedeker C."/>
            <person name="Pinto D."/>
            <person name="Vollmers J."/>
            <person name="Rivas-Marin E."/>
            <person name="Kohn T."/>
            <person name="Peeters S.H."/>
            <person name="Heuer A."/>
            <person name="Rast P."/>
            <person name="Oberbeckmann S."/>
            <person name="Bunk B."/>
            <person name="Jeske O."/>
            <person name="Meyerdierks A."/>
            <person name="Storesund J.E."/>
            <person name="Kallscheuer N."/>
            <person name="Luecker S."/>
            <person name="Lage O.M."/>
            <person name="Pohl T."/>
            <person name="Merkel B.J."/>
            <person name="Hornburger P."/>
            <person name="Mueller R.-W."/>
            <person name="Bruemmer F."/>
            <person name="Labrenz M."/>
            <person name="Spormann A.M."/>
            <person name="Op Den Camp H."/>
            <person name="Overmann J."/>
            <person name="Amann R."/>
            <person name="Jetten M.S.M."/>
            <person name="Mascher T."/>
            <person name="Medema M.H."/>
            <person name="Devos D.P."/>
            <person name="Kaster A.-K."/>
            <person name="Ovreas L."/>
            <person name="Rohde M."/>
            <person name="Galperin M.Y."/>
            <person name="Jogler C."/>
        </authorList>
    </citation>
    <scope>NUCLEOTIDE SEQUENCE [LARGE SCALE GENOMIC DNA]</scope>
    <source>
        <strain evidence="1 2">Pla144</strain>
    </source>
</reference>
<dbReference type="OrthoDB" id="283927at2"/>
<keyword evidence="2" id="KW-1185">Reference proteome</keyword>
<organism evidence="1 2">
    <name type="scientific">Bythopirellula polymerisocia</name>
    <dbReference type="NCBI Taxonomy" id="2528003"/>
    <lineage>
        <taxon>Bacteria</taxon>
        <taxon>Pseudomonadati</taxon>
        <taxon>Planctomycetota</taxon>
        <taxon>Planctomycetia</taxon>
        <taxon>Pirellulales</taxon>
        <taxon>Lacipirellulaceae</taxon>
        <taxon>Bythopirellula</taxon>
    </lineage>
</organism>
<proteinExistence type="predicted"/>